<dbReference type="PANTHER" id="PTHR43140">
    <property type="entry name" value="TYPE-1 RESTRICTION ENZYME ECOKI SPECIFICITY PROTEIN"/>
    <property type="match status" value="1"/>
</dbReference>
<dbReference type="EMBL" id="CABVPW010000018">
    <property type="protein sequence ID" value="VWB81466.1"/>
    <property type="molecule type" value="Genomic_DNA"/>
</dbReference>
<keyword evidence="2" id="KW-0680">Restriction system</keyword>
<dbReference type="Gene3D" id="3.90.220.20">
    <property type="entry name" value="DNA methylase specificity domains"/>
    <property type="match status" value="2"/>
</dbReference>
<dbReference type="Proteomes" id="UP000494218">
    <property type="component" value="Unassembled WGS sequence"/>
</dbReference>
<accession>A0A6P2MDM8</accession>
<dbReference type="InterPro" id="IPR000055">
    <property type="entry name" value="Restrct_endonuc_typeI_TRD"/>
</dbReference>
<proteinExistence type="inferred from homology"/>
<organism evidence="5 6">
    <name type="scientific">Burkholderia lata (strain ATCC 17760 / DSM 23089 / LMG 22485 / NCIMB 9086 / R18194 / 383)</name>
    <dbReference type="NCBI Taxonomy" id="482957"/>
    <lineage>
        <taxon>Bacteria</taxon>
        <taxon>Pseudomonadati</taxon>
        <taxon>Pseudomonadota</taxon>
        <taxon>Betaproteobacteria</taxon>
        <taxon>Burkholderiales</taxon>
        <taxon>Burkholderiaceae</taxon>
        <taxon>Burkholderia</taxon>
        <taxon>Burkholderia cepacia complex</taxon>
    </lineage>
</organism>
<keyword evidence="3" id="KW-0238">DNA-binding</keyword>
<dbReference type="GO" id="GO:0009307">
    <property type="term" value="P:DNA restriction-modification system"/>
    <property type="evidence" value="ECO:0007669"/>
    <property type="project" value="UniProtKB-KW"/>
</dbReference>
<evidence type="ECO:0000256" key="2">
    <source>
        <dbReference type="ARBA" id="ARBA00022747"/>
    </source>
</evidence>
<reference evidence="5 6" key="1">
    <citation type="submission" date="2019-09" db="EMBL/GenBank/DDBJ databases">
        <authorList>
            <person name="Depoorter E."/>
        </authorList>
    </citation>
    <scope>NUCLEOTIDE SEQUENCE [LARGE SCALE GENOMIC DNA]</scope>
    <source>
        <strain evidence="5">LMG 23254</strain>
    </source>
</reference>
<evidence type="ECO:0000313" key="6">
    <source>
        <dbReference type="Proteomes" id="UP000494218"/>
    </source>
</evidence>
<dbReference type="PANTHER" id="PTHR43140:SF1">
    <property type="entry name" value="TYPE I RESTRICTION ENZYME ECOKI SPECIFICITY SUBUNIT"/>
    <property type="match status" value="1"/>
</dbReference>
<dbReference type="RefSeq" id="WP_175032616.1">
    <property type="nucleotide sequence ID" value="NZ_CABVPW010000018.1"/>
</dbReference>
<dbReference type="AlphaFoldDB" id="A0A6P2MDM8"/>
<evidence type="ECO:0000313" key="5">
    <source>
        <dbReference type="EMBL" id="VWB81466.1"/>
    </source>
</evidence>
<dbReference type="InterPro" id="IPR051212">
    <property type="entry name" value="Type-I_RE_S_subunit"/>
</dbReference>
<evidence type="ECO:0000256" key="1">
    <source>
        <dbReference type="ARBA" id="ARBA00010923"/>
    </source>
</evidence>
<dbReference type="CDD" id="cd17246">
    <property type="entry name" value="RMtype1_S_SonII-TRD2-CR2_like"/>
    <property type="match status" value="1"/>
</dbReference>
<comment type="similarity">
    <text evidence="1">Belongs to the type-I restriction system S methylase family.</text>
</comment>
<dbReference type="SUPFAM" id="SSF116734">
    <property type="entry name" value="DNA methylase specificity domain"/>
    <property type="match status" value="2"/>
</dbReference>
<dbReference type="CDD" id="cd17256">
    <property type="entry name" value="RMtype1_S_EcoJA65PI-TRD1-CR1_like"/>
    <property type="match status" value="1"/>
</dbReference>
<name>A0A6P2MDM8_BURL3</name>
<gene>
    <name evidence="5" type="ORF">BLA23254_03840</name>
</gene>
<protein>
    <recommendedName>
        <fullName evidence="4">Type I restriction modification DNA specificity domain-containing protein</fullName>
    </recommendedName>
</protein>
<dbReference type="InterPro" id="IPR044946">
    <property type="entry name" value="Restrct_endonuc_typeI_TRD_sf"/>
</dbReference>
<sequence>MNMRDGFNLLATAPEGVVRLREMVLSLAMQGKLVAQHPNDEQANELLRRIQTEKGRLINERRIKRGPPLLGISESEKPFQLPRGWEWVRAQDICTVITDGDHQPPPKADVGVPFLVISNVRWGAPDVASASRFVPKDYFDELDWSKKPAVGDILYTTVGSFGIPAPVTDDVQFCFQRHIALFRPAHACLQPFLNLALASNLVFEQASASATGTAQKTVPLSALRNLKIPLPPIDEQARIVAKVSELMHLCDELEVQGKLELEQHARLVSTLFDALTASESPQALAENWSRVAAHFDLLLDRPQAVDALEQLILELAVRGLLVPQDSSDEPAGKVLDRITTYKRDQTASGRGSGRSVRAGILDRAELNELPNGWVWTQLSDLLTKLGSGSTPLGGKEVYVDSGIKFLRSQNIWNDGLRLEGVAHITAATHANMSGTQVLPGDLLFNITGASIGRCAVVPADFDEANVSQHVAIVRPAFNETTSYLHLVLISRHVQQAVMDVQVGVSREGLSMKKLGLFAIPFPPLEEQVRIVARVNELRAICKNLREHLIERQACQSRFADSLVEQSLESRIHSMGDMREMADVTVG</sequence>
<dbReference type="GO" id="GO:0003677">
    <property type="term" value="F:DNA binding"/>
    <property type="evidence" value="ECO:0007669"/>
    <property type="project" value="UniProtKB-KW"/>
</dbReference>
<evidence type="ECO:0000259" key="4">
    <source>
        <dbReference type="Pfam" id="PF01420"/>
    </source>
</evidence>
<evidence type="ECO:0000256" key="3">
    <source>
        <dbReference type="ARBA" id="ARBA00023125"/>
    </source>
</evidence>
<dbReference type="Pfam" id="PF01420">
    <property type="entry name" value="Methylase_S"/>
    <property type="match status" value="2"/>
</dbReference>
<feature type="domain" description="Type I restriction modification DNA specificity" evidence="4">
    <location>
        <begin position="370"/>
        <end position="547"/>
    </location>
</feature>
<feature type="domain" description="Type I restriction modification DNA specificity" evidence="4">
    <location>
        <begin position="82"/>
        <end position="263"/>
    </location>
</feature>